<evidence type="ECO:0000313" key="2">
    <source>
        <dbReference type="EMBL" id="ANJ58153.1"/>
    </source>
</evidence>
<dbReference type="OrthoDB" id="7024543at2"/>
<dbReference type="InterPro" id="IPR036736">
    <property type="entry name" value="ACP-like_sf"/>
</dbReference>
<dbReference type="Pfam" id="PF00550">
    <property type="entry name" value="PP-binding"/>
    <property type="match status" value="1"/>
</dbReference>
<evidence type="ECO:0000259" key="1">
    <source>
        <dbReference type="PROSITE" id="PS50075"/>
    </source>
</evidence>
<keyword evidence="3" id="KW-1185">Reference proteome</keyword>
<dbReference type="PROSITE" id="PS50075">
    <property type="entry name" value="CARRIER"/>
    <property type="match status" value="1"/>
</dbReference>
<organism evidence="2 3">
    <name type="scientific">Pseudomonas silesiensis</name>
    <dbReference type="NCBI Taxonomy" id="1853130"/>
    <lineage>
        <taxon>Bacteria</taxon>
        <taxon>Pseudomonadati</taxon>
        <taxon>Pseudomonadota</taxon>
        <taxon>Gammaproteobacteria</taxon>
        <taxon>Pseudomonadales</taxon>
        <taxon>Pseudomonadaceae</taxon>
        <taxon>Pseudomonas</taxon>
    </lineage>
</organism>
<dbReference type="KEGG" id="psil:PMA3_24490"/>
<dbReference type="Gene3D" id="1.10.1200.10">
    <property type="entry name" value="ACP-like"/>
    <property type="match status" value="1"/>
</dbReference>
<reference evidence="2 3" key="1">
    <citation type="journal article" date="2018" name="Syst. Appl. Microbiol.">
        <title>Pseudomonas silesiensis sp. nov. strain A3T isolated from a biological pesticide sewage treatment plant and analysis of the complete genome sequence.</title>
        <authorList>
            <person name="Kaminski M.A."/>
            <person name="Furmanczyk E.M."/>
            <person name="Sobczak A."/>
            <person name="Dziembowski A."/>
            <person name="Lipinski L."/>
        </authorList>
    </citation>
    <scope>NUCLEOTIDE SEQUENCE [LARGE SCALE GENOMIC DNA]</scope>
    <source>
        <strain evidence="2 3">A3</strain>
    </source>
</reference>
<accession>A0A191YZG8</accession>
<dbReference type="AlphaFoldDB" id="A0A191YZG8"/>
<protein>
    <recommendedName>
        <fullName evidence="1">Carrier domain-containing protein</fullName>
    </recommendedName>
</protein>
<evidence type="ECO:0000313" key="3">
    <source>
        <dbReference type="Proteomes" id="UP000078354"/>
    </source>
</evidence>
<dbReference type="RefSeq" id="WP_064679608.1">
    <property type="nucleotide sequence ID" value="NZ_CP014870.1"/>
</dbReference>
<proteinExistence type="predicted"/>
<feature type="domain" description="Carrier" evidence="1">
    <location>
        <begin position="1"/>
        <end position="77"/>
    </location>
</feature>
<dbReference type="STRING" id="1853130.PMA3_24490"/>
<sequence length="83" mass="9423">MDLIQETVFRVIGNVIGSELTVDMDSSLSEMRVNSIKIIQIIAMLENELNFELDEEDLLMSNFATPRQTINLLREKYGSVESA</sequence>
<gene>
    <name evidence="2" type="ORF">PMA3_24490</name>
</gene>
<dbReference type="InterPro" id="IPR009081">
    <property type="entry name" value="PP-bd_ACP"/>
</dbReference>
<dbReference type="SUPFAM" id="SSF47336">
    <property type="entry name" value="ACP-like"/>
    <property type="match status" value="1"/>
</dbReference>
<dbReference type="Proteomes" id="UP000078354">
    <property type="component" value="Chromosome"/>
</dbReference>
<name>A0A191YZG8_9PSED</name>
<dbReference type="EMBL" id="CP014870">
    <property type="protein sequence ID" value="ANJ58153.1"/>
    <property type="molecule type" value="Genomic_DNA"/>
</dbReference>